<keyword evidence="6" id="KW-1185">Reference proteome</keyword>
<sequence>MLTTQPYQGTPGTGTKRVTWSIYAACAIIFLIFAASVLLILGYSVHQANRFGLATERKLIQRELQREIEEAARYQSTISFWDVTVAETRADRFDEAFVTRNLQQGLWNDYGFSWIVFARADHRVRLSVNGGRVKPPESASGLLARIDDLIDEAEHNYEKVLAPVDDGYRVLMPPSDREVLRAQVPEIHAADIRLIDGRMSIVVVQAVVPQSLDIPARFREPTFMVTVKPISDRMLGLMNERLAISGLRFTPIDHVEEMGAASLPISKASPDGLYVVTWQPNAPGPYILDAALPRALVLALLAAFSMGFVAYRFNLLVGALQKSEQKNRFLAKHDGLTGLANRMAVDEHLQRLATRKGQGFAVMALDLDKFKAVNDRFGHAAGDAVLREIAGRFRARIGERGMVARLGGDEFLVLIDAVQGAEDSLALANALVIDAQLPVEFEGLPLAVGCSAGVALFPDHGGNARSILQAADIALYAAKNGGRNRAVLASLRGILQGAAVS</sequence>
<reference evidence="5 6" key="1">
    <citation type="submission" date="2020-08" db="EMBL/GenBank/DDBJ databases">
        <title>Genomic Encyclopedia of Type Strains, Phase IV (KMG-IV): sequencing the most valuable type-strain genomes for metagenomic binning, comparative biology and taxonomic classification.</title>
        <authorList>
            <person name="Goeker M."/>
        </authorList>
    </citation>
    <scope>NUCLEOTIDE SEQUENCE [LARGE SCALE GENOMIC DNA]</scope>
    <source>
        <strain evidence="5 6">DSM 29853</strain>
    </source>
</reference>
<dbReference type="InterPro" id="IPR000160">
    <property type="entry name" value="GGDEF_dom"/>
</dbReference>
<evidence type="ECO:0000259" key="4">
    <source>
        <dbReference type="PROSITE" id="PS50887"/>
    </source>
</evidence>
<evidence type="ECO:0000256" key="1">
    <source>
        <dbReference type="ARBA" id="ARBA00012528"/>
    </source>
</evidence>
<dbReference type="EMBL" id="JACIEZ010000003">
    <property type="protein sequence ID" value="MBB4064587.1"/>
    <property type="molecule type" value="Genomic_DNA"/>
</dbReference>
<dbReference type="GO" id="GO:0005886">
    <property type="term" value="C:plasma membrane"/>
    <property type="evidence" value="ECO:0007669"/>
    <property type="project" value="TreeGrafter"/>
</dbReference>
<keyword evidence="3" id="KW-0812">Transmembrane</keyword>
<evidence type="ECO:0000256" key="3">
    <source>
        <dbReference type="SAM" id="Phobius"/>
    </source>
</evidence>
<dbReference type="Pfam" id="PF05228">
    <property type="entry name" value="CHASE4"/>
    <property type="match status" value="1"/>
</dbReference>
<keyword evidence="3" id="KW-1133">Transmembrane helix</keyword>
<dbReference type="PROSITE" id="PS50887">
    <property type="entry name" value="GGDEF"/>
    <property type="match status" value="1"/>
</dbReference>
<comment type="caution">
    <text evidence="5">The sequence shown here is derived from an EMBL/GenBank/DDBJ whole genome shotgun (WGS) entry which is preliminary data.</text>
</comment>
<feature type="domain" description="GGDEF" evidence="4">
    <location>
        <begin position="358"/>
        <end position="491"/>
    </location>
</feature>
<dbReference type="SMART" id="SM00267">
    <property type="entry name" value="GGDEF"/>
    <property type="match status" value="1"/>
</dbReference>
<dbReference type="PANTHER" id="PTHR45138">
    <property type="entry name" value="REGULATORY COMPONENTS OF SENSORY TRANSDUCTION SYSTEM"/>
    <property type="match status" value="1"/>
</dbReference>
<dbReference type="InterPro" id="IPR043128">
    <property type="entry name" value="Rev_trsase/Diguanyl_cyclase"/>
</dbReference>
<evidence type="ECO:0000256" key="2">
    <source>
        <dbReference type="ARBA" id="ARBA00034247"/>
    </source>
</evidence>
<dbReference type="NCBIfam" id="TIGR00254">
    <property type="entry name" value="GGDEF"/>
    <property type="match status" value="1"/>
</dbReference>
<dbReference type="InterPro" id="IPR029787">
    <property type="entry name" value="Nucleotide_cyclase"/>
</dbReference>
<keyword evidence="3" id="KW-0472">Membrane</keyword>
<dbReference type="SUPFAM" id="SSF55073">
    <property type="entry name" value="Nucleotide cyclase"/>
    <property type="match status" value="1"/>
</dbReference>
<dbReference type="Gene3D" id="3.30.70.270">
    <property type="match status" value="1"/>
</dbReference>
<accession>A0A7W6J4G0</accession>
<dbReference type="PANTHER" id="PTHR45138:SF9">
    <property type="entry name" value="DIGUANYLATE CYCLASE DGCM-RELATED"/>
    <property type="match status" value="1"/>
</dbReference>
<dbReference type="InterPro" id="IPR050469">
    <property type="entry name" value="Diguanylate_Cyclase"/>
</dbReference>
<organism evidence="5 6">
    <name type="scientific">Gellertiella hungarica</name>
    <dbReference type="NCBI Taxonomy" id="1572859"/>
    <lineage>
        <taxon>Bacteria</taxon>
        <taxon>Pseudomonadati</taxon>
        <taxon>Pseudomonadota</taxon>
        <taxon>Alphaproteobacteria</taxon>
        <taxon>Hyphomicrobiales</taxon>
        <taxon>Rhizobiaceae</taxon>
        <taxon>Gellertiella</taxon>
    </lineage>
</organism>
<feature type="transmembrane region" description="Helical" evidence="3">
    <location>
        <begin position="20"/>
        <end position="41"/>
    </location>
</feature>
<dbReference type="Pfam" id="PF00990">
    <property type="entry name" value="GGDEF"/>
    <property type="match status" value="1"/>
</dbReference>
<dbReference type="AlphaFoldDB" id="A0A7W6J4G0"/>
<dbReference type="GO" id="GO:0052621">
    <property type="term" value="F:diguanylate cyclase activity"/>
    <property type="evidence" value="ECO:0007669"/>
    <property type="project" value="UniProtKB-EC"/>
</dbReference>
<dbReference type="CDD" id="cd01949">
    <property type="entry name" value="GGDEF"/>
    <property type="match status" value="1"/>
</dbReference>
<name>A0A7W6J4G0_9HYPH</name>
<dbReference type="EC" id="2.7.7.65" evidence="1"/>
<dbReference type="RefSeq" id="WP_183365849.1">
    <property type="nucleotide sequence ID" value="NZ_JACIEZ010000003.1"/>
</dbReference>
<dbReference type="GO" id="GO:0043709">
    <property type="term" value="P:cell adhesion involved in single-species biofilm formation"/>
    <property type="evidence" value="ECO:0007669"/>
    <property type="project" value="TreeGrafter"/>
</dbReference>
<dbReference type="Proteomes" id="UP000528286">
    <property type="component" value="Unassembled WGS sequence"/>
</dbReference>
<protein>
    <recommendedName>
        <fullName evidence="1">diguanylate cyclase</fullName>
        <ecNumber evidence="1">2.7.7.65</ecNumber>
    </recommendedName>
</protein>
<dbReference type="GO" id="GO:1902201">
    <property type="term" value="P:negative regulation of bacterial-type flagellum-dependent cell motility"/>
    <property type="evidence" value="ECO:0007669"/>
    <property type="project" value="TreeGrafter"/>
</dbReference>
<comment type="catalytic activity">
    <reaction evidence="2">
        <text>2 GTP = 3',3'-c-di-GMP + 2 diphosphate</text>
        <dbReference type="Rhea" id="RHEA:24898"/>
        <dbReference type="ChEBI" id="CHEBI:33019"/>
        <dbReference type="ChEBI" id="CHEBI:37565"/>
        <dbReference type="ChEBI" id="CHEBI:58805"/>
        <dbReference type="EC" id="2.7.7.65"/>
    </reaction>
</comment>
<evidence type="ECO:0000313" key="6">
    <source>
        <dbReference type="Proteomes" id="UP000528286"/>
    </source>
</evidence>
<gene>
    <name evidence="5" type="ORF">GGR23_001774</name>
</gene>
<evidence type="ECO:0000313" key="5">
    <source>
        <dbReference type="EMBL" id="MBB4064587.1"/>
    </source>
</evidence>
<proteinExistence type="predicted"/>
<dbReference type="InterPro" id="IPR007892">
    <property type="entry name" value="CHASE4"/>
</dbReference>